<dbReference type="EMBL" id="VIWX01000004">
    <property type="protein sequence ID" value="TWF94292.1"/>
    <property type="molecule type" value="Genomic_DNA"/>
</dbReference>
<organism evidence="1 2">
    <name type="scientific">Saccharopolyspora dendranthemae</name>
    <dbReference type="NCBI Taxonomy" id="1181886"/>
    <lineage>
        <taxon>Bacteria</taxon>
        <taxon>Bacillati</taxon>
        <taxon>Actinomycetota</taxon>
        <taxon>Actinomycetes</taxon>
        <taxon>Pseudonocardiales</taxon>
        <taxon>Pseudonocardiaceae</taxon>
        <taxon>Saccharopolyspora</taxon>
    </lineage>
</organism>
<keyword evidence="2" id="KW-1185">Reference proteome</keyword>
<dbReference type="RefSeq" id="WP_145742547.1">
    <property type="nucleotide sequence ID" value="NZ_VIWX01000004.1"/>
</dbReference>
<name>A0A561U4K4_9PSEU</name>
<proteinExistence type="predicted"/>
<evidence type="ECO:0000313" key="1">
    <source>
        <dbReference type="EMBL" id="TWF94292.1"/>
    </source>
</evidence>
<dbReference type="Proteomes" id="UP000316184">
    <property type="component" value="Unassembled WGS sequence"/>
</dbReference>
<sequence>MNAGDLPKLGSYPVEPRVRDCETACHYLRYEREVTLRLLSQLPWQVIVVAQTNPPSVTEVRRLACDRLAELYTAT</sequence>
<reference evidence="1 2" key="1">
    <citation type="submission" date="2019-06" db="EMBL/GenBank/DDBJ databases">
        <title>Sequencing the genomes of 1000 actinobacteria strains.</title>
        <authorList>
            <person name="Klenk H.-P."/>
        </authorList>
    </citation>
    <scope>NUCLEOTIDE SEQUENCE [LARGE SCALE GENOMIC DNA]</scope>
    <source>
        <strain evidence="1 2">DSM 46699</strain>
    </source>
</reference>
<gene>
    <name evidence="1" type="ORF">FHU35_14579</name>
</gene>
<dbReference type="OrthoDB" id="4091123at2"/>
<dbReference type="AlphaFoldDB" id="A0A561U4K4"/>
<comment type="caution">
    <text evidence="1">The sequence shown here is derived from an EMBL/GenBank/DDBJ whole genome shotgun (WGS) entry which is preliminary data.</text>
</comment>
<protein>
    <submittedName>
        <fullName evidence="1">Uncharacterized protein</fullName>
    </submittedName>
</protein>
<accession>A0A561U4K4</accession>
<evidence type="ECO:0000313" key="2">
    <source>
        <dbReference type="Proteomes" id="UP000316184"/>
    </source>
</evidence>